<dbReference type="GO" id="GO:0016192">
    <property type="term" value="P:vesicle-mediated transport"/>
    <property type="evidence" value="ECO:0007669"/>
    <property type="project" value="InterPro"/>
</dbReference>
<feature type="transmembrane region" description="Helical" evidence="8">
    <location>
        <begin position="43"/>
        <end position="65"/>
    </location>
</feature>
<dbReference type="PANTHER" id="PTHR23137:SF6">
    <property type="entry name" value="VESICLE TRANSPORT PROTEIN"/>
    <property type="match status" value="1"/>
</dbReference>
<reference evidence="9" key="1">
    <citation type="submission" date="2021-01" db="EMBL/GenBank/DDBJ databases">
        <authorList>
            <person name="Corre E."/>
            <person name="Pelletier E."/>
            <person name="Niang G."/>
            <person name="Scheremetjew M."/>
            <person name="Finn R."/>
            <person name="Kale V."/>
            <person name="Holt S."/>
            <person name="Cochrane G."/>
            <person name="Meng A."/>
            <person name="Brown T."/>
            <person name="Cohen L."/>
        </authorList>
    </citation>
    <scope>NUCLEOTIDE SEQUENCE</scope>
    <source>
        <strain evidence="9">CCMP1243</strain>
    </source>
</reference>
<evidence type="ECO:0000256" key="8">
    <source>
        <dbReference type="RuleBase" id="RU363111"/>
    </source>
</evidence>
<keyword evidence="6 8" id="KW-0472">Membrane</keyword>
<dbReference type="InterPro" id="IPR007305">
    <property type="entry name" value="Vesicle_transpt_Got1/SFT2"/>
</dbReference>
<dbReference type="PANTHER" id="PTHR23137">
    <property type="entry name" value="VESICLE TRANSPORT PROTEIN-RELATED"/>
    <property type="match status" value="1"/>
</dbReference>
<gene>
    <name evidence="9" type="ORF">RMAR1173_LOCUS10578</name>
</gene>
<proteinExistence type="inferred from homology"/>
<keyword evidence="2 8" id="KW-0813">Transport</keyword>
<evidence type="ECO:0000256" key="7">
    <source>
        <dbReference type="ARBA" id="ARBA00025800"/>
    </source>
</evidence>
<comment type="similarity">
    <text evidence="7 8">Belongs to the SFT2 family.</text>
</comment>
<dbReference type="GO" id="GO:0012505">
    <property type="term" value="C:endomembrane system"/>
    <property type="evidence" value="ECO:0007669"/>
    <property type="project" value="UniProtKB-ARBA"/>
</dbReference>
<comment type="function">
    <text evidence="8">May be involved in fusion of retrograde transport vesicles derived from an endocytic compartment with the Golgi complex.</text>
</comment>
<dbReference type="EMBL" id="HBHJ01015890">
    <property type="protein sequence ID" value="CAD9687895.1"/>
    <property type="molecule type" value="Transcribed_RNA"/>
</dbReference>
<evidence type="ECO:0000256" key="4">
    <source>
        <dbReference type="ARBA" id="ARBA00022927"/>
    </source>
</evidence>
<dbReference type="AlphaFoldDB" id="A0A7S2S2W5"/>
<accession>A0A7S2S2W5</accession>
<feature type="transmembrane region" description="Helical" evidence="8">
    <location>
        <begin position="141"/>
        <end position="166"/>
    </location>
</feature>
<feature type="transmembrane region" description="Helical" evidence="8">
    <location>
        <begin position="113"/>
        <end position="135"/>
    </location>
</feature>
<name>A0A7S2S2W5_9STRA</name>
<evidence type="ECO:0000313" key="9">
    <source>
        <dbReference type="EMBL" id="CAD9687895.1"/>
    </source>
</evidence>
<dbReference type="InterPro" id="IPR011691">
    <property type="entry name" value="Vesicle_transpt_SFT2"/>
</dbReference>
<dbReference type="Pfam" id="PF04178">
    <property type="entry name" value="Got1"/>
    <property type="match status" value="1"/>
</dbReference>
<keyword evidence="3 8" id="KW-0812">Transmembrane</keyword>
<feature type="transmembrane region" description="Helical" evidence="8">
    <location>
        <begin position="80"/>
        <end position="101"/>
    </location>
</feature>
<keyword evidence="5 8" id="KW-1133">Transmembrane helix</keyword>
<evidence type="ECO:0000256" key="2">
    <source>
        <dbReference type="ARBA" id="ARBA00022448"/>
    </source>
</evidence>
<evidence type="ECO:0000256" key="3">
    <source>
        <dbReference type="ARBA" id="ARBA00022692"/>
    </source>
</evidence>
<dbReference type="GO" id="GO:0016020">
    <property type="term" value="C:membrane"/>
    <property type="evidence" value="ECO:0007669"/>
    <property type="project" value="UniProtKB-SubCell"/>
</dbReference>
<dbReference type="GO" id="GO:0015031">
    <property type="term" value="P:protein transport"/>
    <property type="evidence" value="ECO:0007669"/>
    <property type="project" value="UniProtKB-KW"/>
</dbReference>
<sequence length="179" mass="19457">MTESLSLLFNKQPRQLVDSLGGRTRTSSLGLETEASPCPSLSLAVRLSGCATCLCLSFLLSFGALSRVMALLRGDPRPFVVTYTCSSLIGMAGSCFLTGPARQCRHMFDRRRWHITSVLLLCMLATIVVAAVPVIPARGLLLLTLLLAQLAAYILYLISYVPVPVAEVFTHIMRSRGVQ</sequence>
<evidence type="ECO:0000256" key="1">
    <source>
        <dbReference type="ARBA" id="ARBA00004141"/>
    </source>
</evidence>
<comment type="subcellular location">
    <subcellularLocation>
        <location evidence="1 8">Membrane</location>
        <topology evidence="1 8">Multi-pass membrane protein</topology>
    </subcellularLocation>
</comment>
<protein>
    <recommendedName>
        <fullName evidence="8">Vesicle transport protein</fullName>
    </recommendedName>
</protein>
<organism evidence="9">
    <name type="scientific">Rhizochromulina marina</name>
    <dbReference type="NCBI Taxonomy" id="1034831"/>
    <lineage>
        <taxon>Eukaryota</taxon>
        <taxon>Sar</taxon>
        <taxon>Stramenopiles</taxon>
        <taxon>Ochrophyta</taxon>
        <taxon>Dictyochophyceae</taxon>
        <taxon>Rhizochromulinales</taxon>
        <taxon>Rhizochromulina</taxon>
    </lineage>
</organism>
<evidence type="ECO:0000256" key="5">
    <source>
        <dbReference type="ARBA" id="ARBA00022989"/>
    </source>
</evidence>
<evidence type="ECO:0000256" key="6">
    <source>
        <dbReference type="ARBA" id="ARBA00023136"/>
    </source>
</evidence>
<keyword evidence="4 8" id="KW-0653">Protein transport</keyword>
<dbReference type="GO" id="GO:0005737">
    <property type="term" value="C:cytoplasm"/>
    <property type="evidence" value="ECO:0007669"/>
    <property type="project" value="UniProtKB-ARBA"/>
</dbReference>